<dbReference type="AlphaFoldDB" id="A0A2K2EYY4"/>
<evidence type="ECO:0000313" key="3">
    <source>
        <dbReference type="Proteomes" id="UP000236151"/>
    </source>
</evidence>
<dbReference type="KEGG" id="cthd:CDO33_02055"/>
<protein>
    <recommendedName>
        <fullName evidence="1">Tc1-like transposase DDE domain-containing protein</fullName>
    </recommendedName>
</protein>
<keyword evidence="3" id="KW-1185">Reference proteome</keyword>
<dbReference type="EMBL" id="NIOJ01000151">
    <property type="protein sequence ID" value="PNT91751.1"/>
    <property type="molecule type" value="Genomic_DNA"/>
</dbReference>
<dbReference type="GO" id="GO:0003676">
    <property type="term" value="F:nucleic acid binding"/>
    <property type="evidence" value="ECO:0007669"/>
    <property type="project" value="InterPro"/>
</dbReference>
<dbReference type="RefSeq" id="WP_103083343.1">
    <property type="nucleotide sequence ID" value="NZ_CP021850.1"/>
</dbReference>
<dbReference type="Gene3D" id="3.30.420.10">
    <property type="entry name" value="Ribonuclease H-like superfamily/Ribonuclease H"/>
    <property type="match status" value="1"/>
</dbReference>
<reference evidence="2 3" key="1">
    <citation type="submission" date="2017-06" db="EMBL/GenBank/DDBJ databases">
        <title>Investigating the central metabolism of Clostridium thermosuccinogenes.</title>
        <authorList>
            <person name="Koendjbiharie J.G."/>
            <person name="van Kranenburg R."/>
        </authorList>
    </citation>
    <scope>NUCLEOTIDE SEQUENCE [LARGE SCALE GENOMIC DNA]</scope>
    <source>
        <strain evidence="2 3">DSM 5806</strain>
    </source>
</reference>
<name>A0A2K2EYY4_9CLOT</name>
<dbReference type="KEGG" id="cthd:CDO33_02635"/>
<evidence type="ECO:0000259" key="1">
    <source>
        <dbReference type="Pfam" id="PF13358"/>
    </source>
</evidence>
<dbReference type="OrthoDB" id="1901704at2"/>
<proteinExistence type="predicted"/>
<dbReference type="KEGG" id="cthd:CDO33_02825"/>
<dbReference type="InterPro" id="IPR036397">
    <property type="entry name" value="RNaseH_sf"/>
</dbReference>
<evidence type="ECO:0000313" key="2">
    <source>
        <dbReference type="EMBL" id="PNT91751.1"/>
    </source>
</evidence>
<sequence length="195" mass="22565">MSVVLDIIEPLGDVSLWCQDETSKRLESNNFYSWSPVGKPTEIECNGCHKGINIIGATEVLNHMGFVYDVYSKKEGSLTAAHVVKYMERLLDYDKARGISTTFVQWDNSPIHKGPLIQEFVEAHKSDLIVLHQPPYSPHLNPQEEMWHWMKNFIAQASAVKNEQELLHLVNRFEAYIKAHPDEVRHRLYARNYFP</sequence>
<gene>
    <name evidence="2" type="ORF">CDQ84_19295</name>
</gene>
<dbReference type="Pfam" id="PF13358">
    <property type="entry name" value="DDE_3"/>
    <property type="match status" value="1"/>
</dbReference>
<feature type="domain" description="Tc1-like transposase DDE" evidence="1">
    <location>
        <begin position="16"/>
        <end position="166"/>
    </location>
</feature>
<organism evidence="2 3">
    <name type="scientific">Clostridium thermosuccinogenes</name>
    <dbReference type="NCBI Taxonomy" id="84032"/>
    <lineage>
        <taxon>Bacteria</taxon>
        <taxon>Bacillati</taxon>
        <taxon>Bacillota</taxon>
        <taxon>Clostridia</taxon>
        <taxon>Eubacteriales</taxon>
        <taxon>Clostridiaceae</taxon>
        <taxon>Clostridium</taxon>
    </lineage>
</organism>
<dbReference type="Proteomes" id="UP000236151">
    <property type="component" value="Unassembled WGS sequence"/>
</dbReference>
<comment type="caution">
    <text evidence="2">The sequence shown here is derived from an EMBL/GenBank/DDBJ whole genome shotgun (WGS) entry which is preliminary data.</text>
</comment>
<dbReference type="KEGG" id="cthd:CDO33_02710"/>
<accession>A0A2K2EYY4</accession>
<dbReference type="KEGG" id="cthd:CDO33_01745"/>
<dbReference type="InterPro" id="IPR038717">
    <property type="entry name" value="Tc1-like_DDE_dom"/>
</dbReference>